<dbReference type="EMBL" id="PGVE01000012">
    <property type="protein sequence ID" value="PLS09610.1"/>
    <property type="molecule type" value="Genomic_DNA"/>
</dbReference>
<sequence>MPVIRAQQRDKVSSYQSLRSIYEQNITVNSIAETMDTCHLKDDAYVIKEMMLNKDYDVLGVEDSGVVIGYVVRDELKEGTCQDYYRSFSPTELVSESTPLLQTLFIFKEIDRIFILEGNRITKVVTLADLQKPPIRMLLFGLISILEMHLYRIINDYFPEETWKKHLNPKRIQFAEDLYSLRKAKNEAIQLSDCLQICDKRDIVLHEEPLRDLLGIDTKTKGKQFFKKLEELRNNLAHSQNINTEDSWNELFSLIEQTEQLLEQCEKIK</sequence>
<dbReference type="OrthoDB" id="187317at2"/>
<evidence type="ECO:0000313" key="2">
    <source>
        <dbReference type="Proteomes" id="UP000234950"/>
    </source>
</evidence>
<evidence type="ECO:0000313" key="1">
    <source>
        <dbReference type="EMBL" id="PLS09610.1"/>
    </source>
</evidence>
<proteinExistence type="predicted"/>
<dbReference type="AlphaFoldDB" id="A0A2N5HVR4"/>
<keyword evidence="2" id="KW-1185">Reference proteome</keyword>
<comment type="caution">
    <text evidence="1">The sequence shown here is derived from an EMBL/GenBank/DDBJ whole genome shotgun (WGS) entry which is preliminary data.</text>
</comment>
<evidence type="ECO:0008006" key="3">
    <source>
        <dbReference type="Google" id="ProtNLM"/>
    </source>
</evidence>
<dbReference type="SUPFAM" id="SSF54631">
    <property type="entry name" value="CBS-domain pair"/>
    <property type="match status" value="1"/>
</dbReference>
<protein>
    <recommendedName>
        <fullName evidence="3">CBS domain-containing protein</fullName>
    </recommendedName>
</protein>
<gene>
    <name evidence="1" type="ORF">CVD27_01885</name>
</gene>
<organism evidence="1 2">
    <name type="scientific">Neobacillus cucumis</name>
    <dbReference type="NCBI Taxonomy" id="1740721"/>
    <lineage>
        <taxon>Bacteria</taxon>
        <taxon>Bacillati</taxon>
        <taxon>Bacillota</taxon>
        <taxon>Bacilli</taxon>
        <taxon>Bacillales</taxon>
        <taxon>Bacillaceae</taxon>
        <taxon>Neobacillus</taxon>
    </lineage>
</organism>
<reference evidence="1 2" key="1">
    <citation type="submission" date="2017-11" db="EMBL/GenBank/DDBJ databases">
        <title>Comparitive Functional Genomics of Dry Heat Resistant strains isolated from the Viking Spacecraft.</title>
        <authorList>
            <person name="Seuylemezian A."/>
            <person name="Cooper K."/>
            <person name="Vaishampayan P."/>
        </authorList>
    </citation>
    <scope>NUCLEOTIDE SEQUENCE [LARGE SCALE GENOMIC DNA]</scope>
    <source>
        <strain evidence="1 2">V32-6</strain>
    </source>
</reference>
<dbReference type="RefSeq" id="WP_101646193.1">
    <property type="nucleotide sequence ID" value="NZ_PGVE01000012.1"/>
</dbReference>
<accession>A0A2N5HVR4</accession>
<dbReference type="Proteomes" id="UP000234950">
    <property type="component" value="Unassembled WGS sequence"/>
</dbReference>
<name>A0A2N5HVR4_9BACI</name>
<dbReference type="InterPro" id="IPR046342">
    <property type="entry name" value="CBS_dom_sf"/>
</dbReference>